<dbReference type="PANTHER" id="PTHR12785">
    <property type="entry name" value="SPLICING FACTOR 3B"/>
    <property type="match status" value="1"/>
</dbReference>
<dbReference type="SUPFAM" id="SSF81324">
    <property type="entry name" value="Voltage-gated potassium channels"/>
    <property type="match status" value="1"/>
</dbReference>
<dbReference type="InterPro" id="IPR052584">
    <property type="entry name" value="U2_snRNP_Complex_Component"/>
</dbReference>
<dbReference type="Proteomes" id="UP001374535">
    <property type="component" value="Chromosome 9"/>
</dbReference>
<dbReference type="PANTHER" id="PTHR12785:SF6">
    <property type="entry name" value="SPLICING FACTOR 3B SUBUNIT 2"/>
    <property type="match status" value="1"/>
</dbReference>
<dbReference type="InterPro" id="IPR013099">
    <property type="entry name" value="K_chnl_dom"/>
</dbReference>
<evidence type="ECO:0000313" key="4">
    <source>
        <dbReference type="EMBL" id="WVY96789.1"/>
    </source>
</evidence>
<gene>
    <name evidence="4" type="ORF">V8G54_028940</name>
</gene>
<dbReference type="AlphaFoldDB" id="A0AAQ3MSE1"/>
<dbReference type="GO" id="GO:0006269">
    <property type="term" value="P:DNA replication, synthesis of primer"/>
    <property type="evidence" value="ECO:0007669"/>
    <property type="project" value="UniProtKB-KW"/>
</dbReference>
<dbReference type="GO" id="GO:0046872">
    <property type="term" value="F:metal ion binding"/>
    <property type="evidence" value="ECO:0007669"/>
    <property type="project" value="UniProtKB-KW"/>
</dbReference>
<feature type="domain" description="Potassium channel" evidence="3">
    <location>
        <begin position="1"/>
        <end position="43"/>
    </location>
</feature>
<proteinExistence type="predicted"/>
<accession>A0AAQ3MSE1</accession>
<evidence type="ECO:0000259" key="3">
    <source>
        <dbReference type="Pfam" id="PF07885"/>
    </source>
</evidence>
<dbReference type="Pfam" id="PF26466">
    <property type="entry name" value="DNA_primase_lrg_N"/>
    <property type="match status" value="1"/>
</dbReference>
<dbReference type="Pfam" id="PF07885">
    <property type="entry name" value="Ion_trans_2"/>
    <property type="match status" value="1"/>
</dbReference>
<dbReference type="Gene3D" id="1.10.287.70">
    <property type="match status" value="1"/>
</dbReference>
<keyword evidence="5" id="KW-1185">Reference proteome</keyword>
<sequence length="235" mass="26156">MTTVGYGDLVPDSQLSKLLACIYVFTGMTLVGLILSKTTDYIVEKQEIILVKTIFKGENIGLEQLSIEVETNKADVIFYKVPFEEVPELVVGRKVLISQGYAYVAMNQYIDKKHESIQNATTNKKTCSDSEEEGRDLEKNDRHLRQEERIKIAELKQVCSCPDVLEVWDATVADPKLLVFLKSFPNTLPARCDVDVAHASLPDLLPVDADAVLAVDAVVVADAYLVSYERSKVVT</sequence>
<feature type="region of interest" description="Disordered" evidence="1">
    <location>
        <begin position="120"/>
        <end position="140"/>
    </location>
</feature>
<protein>
    <recommendedName>
        <fullName evidence="3">Potassium channel domain-containing protein</fullName>
    </recommendedName>
</protein>
<keyword evidence="2" id="KW-1133">Transmembrane helix</keyword>
<keyword evidence="2" id="KW-0472">Membrane</keyword>
<evidence type="ECO:0000256" key="2">
    <source>
        <dbReference type="SAM" id="Phobius"/>
    </source>
</evidence>
<evidence type="ECO:0000256" key="1">
    <source>
        <dbReference type="SAM" id="MobiDB-lite"/>
    </source>
</evidence>
<organism evidence="4 5">
    <name type="scientific">Vigna mungo</name>
    <name type="common">Black gram</name>
    <name type="synonym">Phaseolus mungo</name>
    <dbReference type="NCBI Taxonomy" id="3915"/>
    <lineage>
        <taxon>Eukaryota</taxon>
        <taxon>Viridiplantae</taxon>
        <taxon>Streptophyta</taxon>
        <taxon>Embryophyta</taxon>
        <taxon>Tracheophyta</taxon>
        <taxon>Spermatophyta</taxon>
        <taxon>Magnoliopsida</taxon>
        <taxon>eudicotyledons</taxon>
        <taxon>Gunneridae</taxon>
        <taxon>Pentapetalae</taxon>
        <taxon>rosids</taxon>
        <taxon>fabids</taxon>
        <taxon>Fabales</taxon>
        <taxon>Fabaceae</taxon>
        <taxon>Papilionoideae</taxon>
        <taxon>50 kb inversion clade</taxon>
        <taxon>NPAAA clade</taxon>
        <taxon>indigoferoid/millettioid clade</taxon>
        <taxon>Phaseoleae</taxon>
        <taxon>Vigna</taxon>
    </lineage>
</organism>
<name>A0AAQ3MSE1_VIGMU</name>
<evidence type="ECO:0000313" key="5">
    <source>
        <dbReference type="Proteomes" id="UP001374535"/>
    </source>
</evidence>
<dbReference type="GO" id="GO:0051539">
    <property type="term" value="F:4 iron, 4 sulfur cluster binding"/>
    <property type="evidence" value="ECO:0007669"/>
    <property type="project" value="UniProtKB-KW"/>
</dbReference>
<reference evidence="4 5" key="1">
    <citation type="journal article" date="2023" name="Life. Sci Alliance">
        <title>Evolutionary insights into 3D genome organization and epigenetic landscape of Vigna mungo.</title>
        <authorList>
            <person name="Junaid A."/>
            <person name="Singh B."/>
            <person name="Bhatia S."/>
        </authorList>
    </citation>
    <scope>NUCLEOTIDE SEQUENCE [LARGE SCALE GENOMIC DNA]</scope>
    <source>
        <strain evidence="4">Urdbean</strain>
    </source>
</reference>
<keyword evidence="2" id="KW-0812">Transmembrane</keyword>
<dbReference type="Gene3D" id="1.20.930.80">
    <property type="match status" value="1"/>
</dbReference>
<dbReference type="EMBL" id="CP144692">
    <property type="protein sequence ID" value="WVY96789.1"/>
    <property type="molecule type" value="Genomic_DNA"/>
</dbReference>
<feature type="transmembrane region" description="Helical" evidence="2">
    <location>
        <begin position="15"/>
        <end position="35"/>
    </location>
</feature>